<evidence type="ECO:0000313" key="3">
    <source>
        <dbReference type="Proteomes" id="UP000035722"/>
    </source>
</evidence>
<evidence type="ECO:0000313" key="2">
    <source>
        <dbReference type="EMBL" id="CCQ44286.1"/>
    </source>
</evidence>
<protein>
    <submittedName>
        <fullName evidence="2">Uncharacterized protein</fullName>
    </submittedName>
</protein>
<dbReference type="Pfam" id="PF23773">
    <property type="entry name" value="DUF7169"/>
    <property type="match status" value="1"/>
</dbReference>
<dbReference type="RefSeq" id="WP_050053360.1">
    <property type="nucleotide sequence ID" value="NZ_CAQI01000025.1"/>
</dbReference>
<accession>A0A024GXS9</accession>
<organism evidence="2 3">
    <name type="scientific">Pseudarthrobacter siccitolerans</name>
    <dbReference type="NCBI Taxonomy" id="861266"/>
    <lineage>
        <taxon>Bacteria</taxon>
        <taxon>Bacillati</taxon>
        <taxon>Actinomycetota</taxon>
        <taxon>Actinomycetes</taxon>
        <taxon>Micrococcales</taxon>
        <taxon>Micrococcaceae</taxon>
        <taxon>Pseudarthrobacter</taxon>
    </lineage>
</organism>
<name>A0A024GXS9_9MICC</name>
<dbReference type="STRING" id="861266.ARTSIC4J27_210"/>
<comment type="caution">
    <text evidence="2">The sequence shown here is derived from an EMBL/GenBank/DDBJ whole genome shotgun (WGS) entry which is preliminary data.</text>
</comment>
<evidence type="ECO:0000256" key="1">
    <source>
        <dbReference type="SAM" id="MobiDB-lite"/>
    </source>
</evidence>
<sequence length="105" mass="11729">MTDKLTEALRAVTAESLQIIRLLDAAAEIQWEPSPVPKPREDTTQRAKGGHGDPTGDIVLDARRLAVRESFTRAERALADYLAFLRSTRQELARAVENWNGETVE</sequence>
<dbReference type="AlphaFoldDB" id="A0A024GXS9"/>
<dbReference type="EMBL" id="CAQI01000025">
    <property type="protein sequence ID" value="CCQ44286.1"/>
    <property type="molecule type" value="Genomic_DNA"/>
</dbReference>
<gene>
    <name evidence="2" type="ORF">ARTSIC4J27_210</name>
</gene>
<keyword evidence="3" id="KW-1185">Reference proteome</keyword>
<dbReference type="Proteomes" id="UP000035722">
    <property type="component" value="Unassembled WGS sequence"/>
</dbReference>
<feature type="region of interest" description="Disordered" evidence="1">
    <location>
        <begin position="31"/>
        <end position="56"/>
    </location>
</feature>
<dbReference type="InterPro" id="IPR055593">
    <property type="entry name" value="DUF7169"/>
</dbReference>
<proteinExistence type="predicted"/>
<dbReference type="OrthoDB" id="5160548at2"/>
<reference evidence="3" key="1">
    <citation type="journal article" date="2014" name="Genome Announc.">
        <title>Genome Sequence of Arthrobacter siccitolerans 4J27, a Xeroprotectant-Producing Desiccation-Tolerant Microorganism.</title>
        <authorList>
            <person name="Manzanera M."/>
            <person name="Santa-Cruz-Calvo L."/>
            <person name="Vilchez J.I."/>
            <person name="Garcia-Fontana C."/>
            <person name="Silva-Castro G.A."/>
            <person name="Calvo C."/>
            <person name="Gonzalez-Lopez J."/>
        </authorList>
    </citation>
    <scope>NUCLEOTIDE SEQUENCE [LARGE SCALE GENOMIC DNA]</scope>
    <source>
        <strain evidence="3">4J27</strain>
    </source>
</reference>